<dbReference type="EC" id="2.3.1.1" evidence="1"/>
<dbReference type="EMBL" id="CABVMM010000012">
    <property type="protein sequence ID" value="VVV01751.1"/>
    <property type="molecule type" value="Genomic_DNA"/>
</dbReference>
<proteinExistence type="predicted"/>
<dbReference type="Proteomes" id="UP000356253">
    <property type="component" value="Unassembled WGS sequence"/>
</dbReference>
<gene>
    <name evidence="1" type="primary">argA</name>
    <name evidence="1" type="ORF">FVB9532_03045</name>
</gene>
<name>A0AC61YB88_9FLAO</name>
<reference evidence="1" key="1">
    <citation type="submission" date="2019-09" db="EMBL/GenBank/DDBJ databases">
        <authorList>
            <person name="Rodrigo-Torres L."/>
            <person name="Arahal R. D."/>
            <person name="Lucena T."/>
        </authorList>
    </citation>
    <scope>NUCLEOTIDE SEQUENCE</scope>
    <source>
        <strain evidence="1">ISS653</strain>
    </source>
</reference>
<accession>A0AC61YB88</accession>
<comment type="caution">
    <text evidence="1">The sequence shown here is derived from an EMBL/GenBank/DDBJ whole genome shotgun (WGS) entry which is preliminary data.</text>
</comment>
<keyword evidence="2" id="KW-1185">Reference proteome</keyword>
<evidence type="ECO:0000313" key="1">
    <source>
        <dbReference type="EMBL" id="VVV01751.1"/>
    </source>
</evidence>
<organism evidence="1 2">
    <name type="scientific">Mesonia oceanica</name>
    <dbReference type="NCBI Taxonomy" id="2687242"/>
    <lineage>
        <taxon>Bacteria</taxon>
        <taxon>Pseudomonadati</taxon>
        <taxon>Bacteroidota</taxon>
        <taxon>Flavobacteriia</taxon>
        <taxon>Flavobacteriales</taxon>
        <taxon>Flavobacteriaceae</taxon>
        <taxon>Mesonia</taxon>
    </lineage>
</organism>
<evidence type="ECO:0000313" key="2">
    <source>
        <dbReference type="Proteomes" id="UP000356253"/>
    </source>
</evidence>
<keyword evidence="1" id="KW-0012">Acyltransferase</keyword>
<protein>
    <submittedName>
        <fullName evidence="1">Amino-acid acetyltransferase</fullName>
        <ecNumber evidence="1">2.3.1.1</ecNumber>
    </submittedName>
</protein>
<keyword evidence="1" id="KW-0808">Transferase</keyword>
<sequence>MLKQNTPEYFAPSEEVDFEKYLENEIEDYFVYEENSEIIGAGGINYFIDQKMARISWDMISSKSQRKRIGKKLIQHRINLLSKNPNIELIIVRTTQIVYKFYEKMGFELEKIEKDFWAKGFDLYQMKMENKK</sequence>